<dbReference type="Proteomes" id="UP000676336">
    <property type="component" value="Unassembled WGS sequence"/>
</dbReference>
<proteinExistence type="predicted"/>
<evidence type="ECO:0000313" key="2">
    <source>
        <dbReference type="EMBL" id="CAF5032290.1"/>
    </source>
</evidence>
<name>A0A8S3E4B7_9BILA</name>
<evidence type="ECO:0000313" key="3">
    <source>
        <dbReference type="Proteomes" id="UP000676336"/>
    </source>
</evidence>
<protein>
    <recommendedName>
        <fullName evidence="1">Glycosyl hydrolase family 63 C-terminal domain-containing protein</fullName>
    </recommendedName>
</protein>
<dbReference type="Pfam" id="PF03200">
    <property type="entry name" value="Glyco_hydro_63"/>
    <property type="match status" value="1"/>
</dbReference>
<dbReference type="Gene3D" id="1.50.10.10">
    <property type="match status" value="1"/>
</dbReference>
<evidence type="ECO:0000259" key="1">
    <source>
        <dbReference type="Pfam" id="PF03200"/>
    </source>
</evidence>
<dbReference type="AlphaFoldDB" id="A0A8S3E4B7"/>
<dbReference type="InterPro" id="IPR012341">
    <property type="entry name" value="6hp_glycosidase-like_sf"/>
</dbReference>
<dbReference type="GO" id="GO:0005975">
    <property type="term" value="P:carbohydrate metabolic process"/>
    <property type="evidence" value="ECO:0007669"/>
    <property type="project" value="InterPro"/>
</dbReference>
<feature type="domain" description="Glycosyl hydrolase family 63 C-terminal" evidence="1">
    <location>
        <begin position="2"/>
        <end position="53"/>
    </location>
</feature>
<accession>A0A8S3E4B7</accession>
<organism evidence="2 3">
    <name type="scientific">Rotaria magnacalcarata</name>
    <dbReference type="NCBI Taxonomy" id="392030"/>
    <lineage>
        <taxon>Eukaryota</taxon>
        <taxon>Metazoa</taxon>
        <taxon>Spiralia</taxon>
        <taxon>Gnathifera</taxon>
        <taxon>Rotifera</taxon>
        <taxon>Eurotatoria</taxon>
        <taxon>Bdelloidea</taxon>
        <taxon>Philodinida</taxon>
        <taxon>Philodinidae</taxon>
        <taxon>Rotaria</taxon>
    </lineage>
</organism>
<sequence>MDAKKIQFAKSTLSNLIGGVSYFTGKSLVAKANQKVPDEYWTASLYTAVPSRS</sequence>
<comment type="caution">
    <text evidence="2">The sequence shown here is derived from an EMBL/GenBank/DDBJ whole genome shotgun (WGS) entry which is preliminary data.</text>
</comment>
<reference evidence="2" key="1">
    <citation type="submission" date="2021-02" db="EMBL/GenBank/DDBJ databases">
        <authorList>
            <person name="Nowell W R."/>
        </authorList>
    </citation>
    <scope>NUCLEOTIDE SEQUENCE</scope>
</reference>
<feature type="non-terminal residue" evidence="2">
    <location>
        <position position="53"/>
    </location>
</feature>
<dbReference type="EMBL" id="CAJOBI010217072">
    <property type="protein sequence ID" value="CAF5032290.1"/>
    <property type="molecule type" value="Genomic_DNA"/>
</dbReference>
<gene>
    <name evidence="2" type="ORF">SMN809_LOCUS58188</name>
</gene>
<dbReference type="InterPro" id="IPR031335">
    <property type="entry name" value="Glyco_hydro_63_C"/>
</dbReference>